<reference evidence="2" key="1">
    <citation type="submission" date="2021-01" db="EMBL/GenBank/DDBJ databases">
        <title>Modified the classification status of verrucomicrobia.</title>
        <authorList>
            <person name="Feng X."/>
        </authorList>
    </citation>
    <scope>NUCLEOTIDE SEQUENCE</scope>
    <source>
        <strain evidence="2">KCTC 22041</strain>
    </source>
</reference>
<keyword evidence="1" id="KW-1133">Transmembrane helix</keyword>
<dbReference type="Proteomes" id="UP000603141">
    <property type="component" value="Unassembled WGS sequence"/>
</dbReference>
<dbReference type="RefSeq" id="WP_200273830.1">
    <property type="nucleotide sequence ID" value="NZ_JAENIJ010000057.1"/>
</dbReference>
<feature type="transmembrane region" description="Helical" evidence="1">
    <location>
        <begin position="109"/>
        <end position="128"/>
    </location>
</feature>
<keyword evidence="1" id="KW-0812">Transmembrane</keyword>
<proteinExistence type="predicted"/>
<evidence type="ECO:0000313" key="2">
    <source>
        <dbReference type="EMBL" id="MBK1884542.1"/>
    </source>
</evidence>
<evidence type="ECO:0000313" key="3">
    <source>
        <dbReference type="Proteomes" id="UP000603141"/>
    </source>
</evidence>
<protein>
    <submittedName>
        <fullName evidence="2">Uncharacterized protein</fullName>
    </submittedName>
</protein>
<keyword evidence="3" id="KW-1185">Reference proteome</keyword>
<feature type="transmembrane region" description="Helical" evidence="1">
    <location>
        <begin position="70"/>
        <end position="89"/>
    </location>
</feature>
<sequence length="157" mass="18155">MSSLPVKTLFPKTRIVLQAVAAIWPFLALGYISSYFDHSLYFPLILLVCILFPIDFLLKPDRFSGRRMILFMKTAKIVAYGLSSWAVFTNPIFREISQRLADERAFYDWRFVTAAIVITVVFSVQQVMKVRAWDDRRIYDLIRCGADSQSSESAERL</sequence>
<comment type="caution">
    <text evidence="2">The sequence shown here is derived from an EMBL/GenBank/DDBJ whole genome shotgun (WGS) entry which is preliminary data.</text>
</comment>
<feature type="transmembrane region" description="Helical" evidence="1">
    <location>
        <begin position="40"/>
        <end position="58"/>
    </location>
</feature>
<gene>
    <name evidence="2" type="ORF">JIN85_19150</name>
</gene>
<organism evidence="2 3">
    <name type="scientific">Luteolibacter pohnpeiensis</name>
    <dbReference type="NCBI Taxonomy" id="454153"/>
    <lineage>
        <taxon>Bacteria</taxon>
        <taxon>Pseudomonadati</taxon>
        <taxon>Verrucomicrobiota</taxon>
        <taxon>Verrucomicrobiia</taxon>
        <taxon>Verrucomicrobiales</taxon>
        <taxon>Verrucomicrobiaceae</taxon>
        <taxon>Luteolibacter</taxon>
    </lineage>
</organism>
<dbReference type="AlphaFoldDB" id="A0A934VWE7"/>
<accession>A0A934VWE7</accession>
<name>A0A934VWE7_9BACT</name>
<evidence type="ECO:0000256" key="1">
    <source>
        <dbReference type="SAM" id="Phobius"/>
    </source>
</evidence>
<keyword evidence="1" id="KW-0472">Membrane</keyword>
<feature type="transmembrane region" description="Helical" evidence="1">
    <location>
        <begin position="15"/>
        <end position="34"/>
    </location>
</feature>
<dbReference type="EMBL" id="JAENIJ010000057">
    <property type="protein sequence ID" value="MBK1884542.1"/>
    <property type="molecule type" value="Genomic_DNA"/>
</dbReference>